<dbReference type="Proteomes" id="UP001284601">
    <property type="component" value="Unassembled WGS sequence"/>
</dbReference>
<dbReference type="InterPro" id="IPR000873">
    <property type="entry name" value="AMP-dep_synth/lig_dom"/>
</dbReference>
<dbReference type="EMBL" id="JAWSTH010000003">
    <property type="protein sequence ID" value="MDW5593154.1"/>
    <property type="molecule type" value="Genomic_DNA"/>
</dbReference>
<proteinExistence type="predicted"/>
<name>A0ABU4HIL6_9ACTN</name>
<dbReference type="PANTHER" id="PTHR43767">
    <property type="entry name" value="LONG-CHAIN-FATTY-ACID--COA LIGASE"/>
    <property type="match status" value="1"/>
</dbReference>
<dbReference type="InterPro" id="IPR050237">
    <property type="entry name" value="ATP-dep_AMP-bd_enzyme"/>
</dbReference>
<accession>A0ABU4HIL6</accession>
<dbReference type="InterPro" id="IPR025110">
    <property type="entry name" value="AMP-bd_C"/>
</dbReference>
<dbReference type="RefSeq" id="WP_318595416.1">
    <property type="nucleotide sequence ID" value="NZ_JAWSTH010000003.1"/>
</dbReference>
<dbReference type="InterPro" id="IPR042099">
    <property type="entry name" value="ANL_N_sf"/>
</dbReference>
<dbReference type="Gene3D" id="3.40.50.12780">
    <property type="entry name" value="N-terminal domain of ligase-like"/>
    <property type="match status" value="1"/>
</dbReference>
<feature type="domain" description="AMP-binding enzyme C-terminal" evidence="2">
    <location>
        <begin position="421"/>
        <end position="495"/>
    </location>
</feature>
<reference evidence="3 4" key="2">
    <citation type="submission" date="2023-10" db="EMBL/GenBank/DDBJ databases">
        <authorList>
            <person name="Han X.F."/>
        </authorList>
    </citation>
    <scope>NUCLEOTIDE SEQUENCE [LARGE SCALE GENOMIC DNA]</scope>
    <source>
        <strain evidence="3 4">KCTC 39840</strain>
    </source>
</reference>
<dbReference type="PROSITE" id="PS00455">
    <property type="entry name" value="AMP_BINDING"/>
    <property type="match status" value="1"/>
</dbReference>
<evidence type="ECO:0000313" key="3">
    <source>
        <dbReference type="EMBL" id="MDW5593154.1"/>
    </source>
</evidence>
<reference evidence="4" key="1">
    <citation type="submission" date="2023-07" db="EMBL/GenBank/DDBJ databases">
        <title>Conexibacter stalactiti sp. nov., isolated from stalactites in a lava cave and emended description of the genus Conexibacter.</title>
        <authorList>
            <person name="Lee S.D."/>
        </authorList>
    </citation>
    <scope>NUCLEOTIDE SEQUENCE [LARGE SCALE GENOMIC DNA]</scope>
    <source>
        <strain evidence="4">KCTC 39840</strain>
    </source>
</reference>
<sequence>MFIRDLVRRLATVTPERLAYVDPARSVTWGEVHERSDRLAAALQQLGLAKGDRSAIIAYETVDVMEHWIACTKAGVARVGINWRYAQREMRHILDDADPAAVFVSADCVEHLGRETIERLIADGRRVIGFGAGHGLPLDVETLIADAGLFAAPEIERSDVIAVSYTSGSTGMPKGVLLTQEGAAWQLASAPFAGGLQSGDVVLNNLPMPGFPIYLSSYAMSRGATTVLPRLFDPKATAALAREHGVTVMIAVPTMLPAIIDAAGDGLDAFERLRAIIMLGSPSTAGILARASAAFGCELQNWYGSTETNGAICMLRDADRAAFPDRDLSSSVGRPLLHVDFAILDDEARELPRGETGEIAARGPLLAGYRNNPAETERALGDGWVRTGDIGVQDDAGFVFLQDRKSFMIISGGFNVYPAVVETVLSQHPGVHEVAVVGAPHPRWVEAVVAVVVRAPGSEVTAEEIVAFCEPRVGRWEVPKHVEFVDALPMAASGKLDKRGLRARIAEAPERLPWPATAAP</sequence>
<keyword evidence="4" id="KW-1185">Reference proteome</keyword>
<dbReference type="SUPFAM" id="SSF56801">
    <property type="entry name" value="Acetyl-CoA synthetase-like"/>
    <property type="match status" value="1"/>
</dbReference>
<comment type="caution">
    <text evidence="3">The sequence shown here is derived from an EMBL/GenBank/DDBJ whole genome shotgun (WGS) entry which is preliminary data.</text>
</comment>
<dbReference type="Pfam" id="PF13193">
    <property type="entry name" value="AMP-binding_C"/>
    <property type="match status" value="1"/>
</dbReference>
<dbReference type="InterPro" id="IPR020845">
    <property type="entry name" value="AMP-binding_CS"/>
</dbReference>
<dbReference type="PANTHER" id="PTHR43767:SF1">
    <property type="entry name" value="NONRIBOSOMAL PEPTIDE SYNTHASE PES1 (EUROFUNG)-RELATED"/>
    <property type="match status" value="1"/>
</dbReference>
<dbReference type="Pfam" id="PF00501">
    <property type="entry name" value="AMP-binding"/>
    <property type="match status" value="1"/>
</dbReference>
<feature type="domain" description="AMP-dependent synthetase/ligase" evidence="1">
    <location>
        <begin position="9"/>
        <end position="367"/>
    </location>
</feature>
<evidence type="ECO:0000259" key="1">
    <source>
        <dbReference type="Pfam" id="PF00501"/>
    </source>
</evidence>
<dbReference type="InterPro" id="IPR045851">
    <property type="entry name" value="AMP-bd_C_sf"/>
</dbReference>
<protein>
    <submittedName>
        <fullName evidence="3">AMP-binding protein</fullName>
    </submittedName>
</protein>
<evidence type="ECO:0000259" key="2">
    <source>
        <dbReference type="Pfam" id="PF13193"/>
    </source>
</evidence>
<gene>
    <name evidence="3" type="ORF">R7226_02315</name>
</gene>
<dbReference type="Gene3D" id="3.30.300.30">
    <property type="match status" value="1"/>
</dbReference>
<organism evidence="3 4">
    <name type="scientific">Conexibacter stalactiti</name>
    <dbReference type="NCBI Taxonomy" id="1940611"/>
    <lineage>
        <taxon>Bacteria</taxon>
        <taxon>Bacillati</taxon>
        <taxon>Actinomycetota</taxon>
        <taxon>Thermoleophilia</taxon>
        <taxon>Solirubrobacterales</taxon>
        <taxon>Conexibacteraceae</taxon>
        <taxon>Conexibacter</taxon>
    </lineage>
</organism>
<evidence type="ECO:0000313" key="4">
    <source>
        <dbReference type="Proteomes" id="UP001284601"/>
    </source>
</evidence>